<dbReference type="CDD" id="cd23085">
    <property type="entry name" value="cpPDZ_AtDEGP14-like"/>
    <property type="match status" value="1"/>
</dbReference>
<protein>
    <recommendedName>
        <fullName evidence="4">PDZ domain-containing protein</fullName>
    </recommendedName>
</protein>
<dbReference type="PANTHER" id="PTHR22939:SF125">
    <property type="entry name" value="PROTEASE DO-LIKE 14-RELATED"/>
    <property type="match status" value="1"/>
</dbReference>
<evidence type="ECO:0000256" key="3">
    <source>
        <dbReference type="ARBA" id="ARBA00022801"/>
    </source>
</evidence>
<comment type="similarity">
    <text evidence="1">Belongs to the peptidase S1C family.</text>
</comment>
<dbReference type="GO" id="GO:0004252">
    <property type="term" value="F:serine-type endopeptidase activity"/>
    <property type="evidence" value="ECO:0007669"/>
    <property type="project" value="InterPro"/>
</dbReference>
<dbReference type="PRINTS" id="PR00834">
    <property type="entry name" value="PROTEASES2C"/>
</dbReference>
<dbReference type="GO" id="GO:0006508">
    <property type="term" value="P:proteolysis"/>
    <property type="evidence" value="ECO:0007669"/>
    <property type="project" value="UniProtKB-KW"/>
</dbReference>
<dbReference type="InterPro" id="IPR009003">
    <property type="entry name" value="Peptidase_S1_PA"/>
</dbReference>
<evidence type="ECO:0000256" key="1">
    <source>
        <dbReference type="ARBA" id="ARBA00010541"/>
    </source>
</evidence>
<dbReference type="SUPFAM" id="SSF50156">
    <property type="entry name" value="PDZ domain-like"/>
    <property type="match status" value="1"/>
</dbReference>
<proteinExistence type="inferred from homology"/>
<dbReference type="Proteomes" id="UP000825729">
    <property type="component" value="Unassembled WGS sequence"/>
</dbReference>
<accession>A0AAV7EAN5</accession>
<organism evidence="5 6">
    <name type="scientific">Aristolochia fimbriata</name>
    <name type="common">White veined hardy Dutchman's pipe vine</name>
    <dbReference type="NCBI Taxonomy" id="158543"/>
    <lineage>
        <taxon>Eukaryota</taxon>
        <taxon>Viridiplantae</taxon>
        <taxon>Streptophyta</taxon>
        <taxon>Embryophyta</taxon>
        <taxon>Tracheophyta</taxon>
        <taxon>Spermatophyta</taxon>
        <taxon>Magnoliopsida</taxon>
        <taxon>Magnoliidae</taxon>
        <taxon>Piperales</taxon>
        <taxon>Aristolochiaceae</taxon>
        <taxon>Aristolochia</taxon>
    </lineage>
</organism>
<dbReference type="InterPro" id="IPR001940">
    <property type="entry name" value="Peptidase_S1C"/>
</dbReference>
<dbReference type="InterPro" id="IPR036034">
    <property type="entry name" value="PDZ_sf"/>
</dbReference>
<evidence type="ECO:0000259" key="4">
    <source>
        <dbReference type="PROSITE" id="PS50106"/>
    </source>
</evidence>
<evidence type="ECO:0000313" key="5">
    <source>
        <dbReference type="EMBL" id="KAG9445783.1"/>
    </source>
</evidence>
<dbReference type="SUPFAM" id="SSF50494">
    <property type="entry name" value="Trypsin-like serine proteases"/>
    <property type="match status" value="1"/>
</dbReference>
<dbReference type="Gene3D" id="2.30.42.10">
    <property type="match status" value="1"/>
</dbReference>
<dbReference type="InterPro" id="IPR001478">
    <property type="entry name" value="PDZ"/>
</dbReference>
<dbReference type="Gene3D" id="2.40.10.120">
    <property type="match status" value="1"/>
</dbReference>
<feature type="domain" description="PDZ" evidence="4">
    <location>
        <begin position="413"/>
        <end position="448"/>
    </location>
</feature>
<keyword evidence="3" id="KW-0378">Hydrolase</keyword>
<reference evidence="5 6" key="1">
    <citation type="submission" date="2021-07" db="EMBL/GenBank/DDBJ databases">
        <title>The Aristolochia fimbriata genome: insights into angiosperm evolution, floral development and chemical biosynthesis.</title>
        <authorList>
            <person name="Jiao Y."/>
        </authorList>
    </citation>
    <scope>NUCLEOTIDE SEQUENCE [LARGE SCALE GENOMIC DNA]</scope>
    <source>
        <strain evidence="5">IBCAS-2021</strain>
        <tissue evidence="5">Leaf</tissue>
    </source>
</reference>
<gene>
    <name evidence="5" type="ORF">H6P81_011911</name>
</gene>
<dbReference type="Pfam" id="PF13180">
    <property type="entry name" value="PDZ_2"/>
    <property type="match status" value="1"/>
</dbReference>
<comment type="caution">
    <text evidence="5">The sequence shown here is derived from an EMBL/GenBank/DDBJ whole genome shotgun (WGS) entry which is preliminary data.</text>
</comment>
<evidence type="ECO:0000256" key="2">
    <source>
        <dbReference type="ARBA" id="ARBA00022670"/>
    </source>
</evidence>
<dbReference type="PROSITE" id="PS50106">
    <property type="entry name" value="PDZ"/>
    <property type="match status" value="1"/>
</dbReference>
<dbReference type="PANTHER" id="PTHR22939">
    <property type="entry name" value="SERINE PROTEASE FAMILY S1C HTRA-RELATED"/>
    <property type="match status" value="1"/>
</dbReference>
<dbReference type="AlphaFoldDB" id="A0AAV7EAN5"/>
<evidence type="ECO:0000313" key="6">
    <source>
        <dbReference type="Proteomes" id="UP000825729"/>
    </source>
</evidence>
<keyword evidence="6" id="KW-1185">Reference proteome</keyword>
<sequence length="487" mass="52310">MRRGPKGGSSYYSTANLCFELRFRLLLRNSSAVLAFWIEAEHPLQYPSFIMSTPLLSKLHFARSGRSKLVGVLSLAAVGGGSAWLTREDNSTYTETNVSVFLPFIKLLSQPWPTQQELPTALWNQFLGFGHQPLKFSASGTLPSTNPTGNVSNADGDGTRCCPGCFGRNSIATAAAMVGSAVVNLSVTQDFHGMFKGKSIGSGTIIHPDGTILTCAHVVADFQGTRTVSKGKVDVTLQDGRTFEGVVVNADFLSDIAVVKIQSKTPLPAAKLGSSSRIRPGEWVVALGCPLSLQNTITAGIVSCVDRKSSDLGLGGMRREYLQTDCAINEGNSGGPLVNLDGEVVGVNIMKIKAADGLSFAVPIDSAAKIIDQFRTHGRVVRPWLGLKMFDLNDMIIAQLKERDPSFPDVNKGVLIPMVTPRSPAQRAGFQPGDIVLEFEGRPIESLTEIIEIMGDKVGKPLRVLVKRANNKTALLTVVPEEANSEK</sequence>
<keyword evidence="2" id="KW-0645">Protease</keyword>
<dbReference type="EMBL" id="JAINDJ010000005">
    <property type="protein sequence ID" value="KAG9445783.1"/>
    <property type="molecule type" value="Genomic_DNA"/>
</dbReference>
<dbReference type="SMART" id="SM00228">
    <property type="entry name" value="PDZ"/>
    <property type="match status" value="1"/>
</dbReference>
<dbReference type="Pfam" id="PF13365">
    <property type="entry name" value="Trypsin_2"/>
    <property type="match status" value="1"/>
</dbReference>
<name>A0AAV7EAN5_ARIFI</name>